<comment type="cofactor">
    <cofactor evidence="2">
        <name>Cu cation</name>
        <dbReference type="ChEBI" id="CHEBI:23378"/>
    </cofactor>
</comment>
<evidence type="ECO:0000259" key="14">
    <source>
        <dbReference type="Pfam" id="PF07731"/>
    </source>
</evidence>
<feature type="signal peptide" evidence="12">
    <location>
        <begin position="1"/>
        <end position="16"/>
    </location>
</feature>
<evidence type="ECO:0000256" key="6">
    <source>
        <dbReference type="ARBA" id="ARBA00022525"/>
    </source>
</evidence>
<dbReference type="Pfam" id="PF07732">
    <property type="entry name" value="Cu-oxidase_3"/>
    <property type="match status" value="1"/>
</dbReference>
<dbReference type="Gene3D" id="2.60.40.420">
    <property type="entry name" value="Cupredoxins - blue copper proteins"/>
    <property type="match status" value="3"/>
</dbReference>
<dbReference type="InterPro" id="IPR045087">
    <property type="entry name" value="Cu-oxidase_fam"/>
</dbReference>
<gene>
    <name evidence="16" type="ORF">OBBRIDRAFT_726849</name>
</gene>
<evidence type="ECO:0000256" key="7">
    <source>
        <dbReference type="ARBA" id="ARBA00022723"/>
    </source>
</evidence>
<proteinExistence type="inferred from homology"/>
<dbReference type="GO" id="GO:0005507">
    <property type="term" value="F:copper ion binding"/>
    <property type="evidence" value="ECO:0007669"/>
    <property type="project" value="InterPro"/>
</dbReference>
<organism evidence="16 17">
    <name type="scientific">Obba rivulosa</name>
    <dbReference type="NCBI Taxonomy" id="1052685"/>
    <lineage>
        <taxon>Eukaryota</taxon>
        <taxon>Fungi</taxon>
        <taxon>Dikarya</taxon>
        <taxon>Basidiomycota</taxon>
        <taxon>Agaricomycotina</taxon>
        <taxon>Agaricomycetes</taxon>
        <taxon>Polyporales</taxon>
        <taxon>Gelatoporiaceae</taxon>
        <taxon>Obba</taxon>
    </lineage>
</organism>
<feature type="chain" id="PRO_5034410648" description="laccase" evidence="12">
    <location>
        <begin position="17"/>
        <end position="516"/>
    </location>
</feature>
<dbReference type="Proteomes" id="UP000250043">
    <property type="component" value="Unassembled WGS sequence"/>
</dbReference>
<evidence type="ECO:0000313" key="17">
    <source>
        <dbReference type="Proteomes" id="UP000250043"/>
    </source>
</evidence>
<keyword evidence="8" id="KW-0560">Oxidoreductase</keyword>
<keyword evidence="9" id="KW-0186">Copper</keyword>
<reference evidence="16 17" key="1">
    <citation type="submission" date="2016-07" db="EMBL/GenBank/DDBJ databases">
        <title>Draft genome of the white-rot fungus Obba rivulosa 3A-2.</title>
        <authorList>
            <consortium name="DOE Joint Genome Institute"/>
            <person name="Miettinen O."/>
            <person name="Riley R."/>
            <person name="Acob R."/>
            <person name="Barry K."/>
            <person name="Cullen D."/>
            <person name="De Vries R."/>
            <person name="Hainaut M."/>
            <person name="Hatakka A."/>
            <person name="Henrissat B."/>
            <person name="Hilden K."/>
            <person name="Kuo R."/>
            <person name="Labutti K."/>
            <person name="Lipzen A."/>
            <person name="Makela M.R."/>
            <person name="Sandor L."/>
            <person name="Spatafora J.W."/>
            <person name="Grigoriev I.V."/>
            <person name="Hibbett D.S."/>
        </authorList>
    </citation>
    <scope>NUCLEOTIDE SEQUENCE [LARGE SCALE GENOMIC DNA]</scope>
    <source>
        <strain evidence="16 17">3A-2</strain>
    </source>
</reference>
<dbReference type="Pfam" id="PF00394">
    <property type="entry name" value="Cu-oxidase"/>
    <property type="match status" value="1"/>
</dbReference>
<dbReference type="GO" id="GO:0052716">
    <property type="term" value="F:hydroquinone:oxygen oxidoreductase activity"/>
    <property type="evidence" value="ECO:0007669"/>
    <property type="project" value="UniProtKB-EC"/>
</dbReference>
<keyword evidence="11" id="KW-0325">Glycoprotein</keyword>
<protein>
    <recommendedName>
        <fullName evidence="5">laccase</fullName>
        <ecNumber evidence="5">1.10.3.2</ecNumber>
    </recommendedName>
</protein>
<keyword evidence="6" id="KW-0964">Secreted</keyword>
<dbReference type="FunFam" id="2.60.40.420:FF:000045">
    <property type="entry name" value="Laccase 2"/>
    <property type="match status" value="1"/>
</dbReference>
<keyword evidence="10" id="KW-1015">Disulfide bond</keyword>
<evidence type="ECO:0000256" key="5">
    <source>
        <dbReference type="ARBA" id="ARBA00012297"/>
    </source>
</evidence>
<keyword evidence="12" id="KW-0732">Signal</keyword>
<evidence type="ECO:0000256" key="8">
    <source>
        <dbReference type="ARBA" id="ARBA00023002"/>
    </source>
</evidence>
<evidence type="ECO:0000259" key="15">
    <source>
        <dbReference type="Pfam" id="PF07732"/>
    </source>
</evidence>
<dbReference type="GO" id="GO:0005576">
    <property type="term" value="C:extracellular region"/>
    <property type="evidence" value="ECO:0007669"/>
    <property type="project" value="UniProtKB-SubCell"/>
</dbReference>
<dbReference type="PANTHER" id="PTHR11709:SF394">
    <property type="entry name" value="FI03373P-RELATED"/>
    <property type="match status" value="1"/>
</dbReference>
<evidence type="ECO:0000256" key="4">
    <source>
        <dbReference type="ARBA" id="ARBA00010609"/>
    </source>
</evidence>
<feature type="domain" description="Plastocyanin-like" evidence="13">
    <location>
        <begin position="159"/>
        <end position="304"/>
    </location>
</feature>
<evidence type="ECO:0000256" key="12">
    <source>
        <dbReference type="SAM" id="SignalP"/>
    </source>
</evidence>
<dbReference type="PANTHER" id="PTHR11709">
    <property type="entry name" value="MULTI-COPPER OXIDASE"/>
    <property type="match status" value="1"/>
</dbReference>
<dbReference type="EC" id="1.10.3.2" evidence="5"/>
<evidence type="ECO:0000256" key="2">
    <source>
        <dbReference type="ARBA" id="ARBA00001935"/>
    </source>
</evidence>
<keyword evidence="17" id="KW-1185">Reference proteome</keyword>
<dbReference type="Pfam" id="PF07731">
    <property type="entry name" value="Cu-oxidase_2"/>
    <property type="match status" value="1"/>
</dbReference>
<comment type="catalytic activity">
    <reaction evidence="1">
        <text>4 hydroquinone + O2 = 4 benzosemiquinone + 2 H2O</text>
        <dbReference type="Rhea" id="RHEA:11276"/>
        <dbReference type="ChEBI" id="CHEBI:15377"/>
        <dbReference type="ChEBI" id="CHEBI:15379"/>
        <dbReference type="ChEBI" id="CHEBI:17594"/>
        <dbReference type="ChEBI" id="CHEBI:17977"/>
        <dbReference type="EC" id="1.10.3.2"/>
    </reaction>
</comment>
<evidence type="ECO:0000256" key="1">
    <source>
        <dbReference type="ARBA" id="ARBA00000349"/>
    </source>
</evidence>
<name>A0A8E2DMQ0_9APHY</name>
<dbReference type="SUPFAM" id="SSF49503">
    <property type="entry name" value="Cupredoxins"/>
    <property type="match status" value="3"/>
</dbReference>
<evidence type="ECO:0000259" key="13">
    <source>
        <dbReference type="Pfam" id="PF00394"/>
    </source>
</evidence>
<comment type="subcellular location">
    <subcellularLocation>
        <location evidence="3">Secreted</location>
    </subcellularLocation>
</comment>
<dbReference type="CDD" id="cd13903">
    <property type="entry name" value="CuRO_3_Tv-LCC_like"/>
    <property type="match status" value="1"/>
</dbReference>
<dbReference type="OrthoDB" id="2121828at2759"/>
<evidence type="ECO:0000256" key="9">
    <source>
        <dbReference type="ARBA" id="ARBA00023008"/>
    </source>
</evidence>
<comment type="similarity">
    <text evidence="4">Belongs to the multicopper oxidase family.</text>
</comment>
<evidence type="ECO:0000313" key="16">
    <source>
        <dbReference type="EMBL" id="OCH92441.1"/>
    </source>
</evidence>
<feature type="domain" description="Plastocyanin-like" evidence="14">
    <location>
        <begin position="367"/>
        <end position="489"/>
    </location>
</feature>
<dbReference type="EMBL" id="KV722369">
    <property type="protein sequence ID" value="OCH92441.1"/>
    <property type="molecule type" value="Genomic_DNA"/>
</dbReference>
<dbReference type="InterPro" id="IPR011706">
    <property type="entry name" value="Cu-oxidase_C"/>
</dbReference>
<dbReference type="InterPro" id="IPR008972">
    <property type="entry name" value="Cupredoxin"/>
</dbReference>
<dbReference type="InterPro" id="IPR011707">
    <property type="entry name" value="Cu-oxidase-like_N"/>
</dbReference>
<dbReference type="InterPro" id="IPR001117">
    <property type="entry name" value="Cu-oxidase_2nd"/>
</dbReference>
<evidence type="ECO:0000256" key="10">
    <source>
        <dbReference type="ARBA" id="ARBA00023157"/>
    </source>
</evidence>
<evidence type="ECO:0000256" key="3">
    <source>
        <dbReference type="ARBA" id="ARBA00004613"/>
    </source>
</evidence>
<sequence length="516" mass="57608">MLSFALVLILSLNAFAALLPVRDLILQNKVISPDGFTRPAIVTNGTFPGPLITANKGDIMQFNVVDQLKDHVMNKTTTVHWHGIFQQYTNWADGGAMVTQCPIASDHSFLYNFSTGQQAGTFWYHSHLKQQYCDGLRGPIVIYDPEDPHRGMYNVDNEHTVITLSDWFHTPANIDIRFPQFNSTLINGRGRWIGNPTAELAVINVEYGKKYRFRLVSMSCDPDFVFQIDEHELTVIEADGQNTHPLTVDAIDIFAGQRYSFVLNADKPVHPGLSGNYWIRANPGFGPVNFTGFINSAILRYVGAVPDFPKTQWNQNPRMLNESLLHALEDPQAPGAPNQDPGAVDVPINLHFTIDNGTYYVNGHTFVPPPIPILLQILHGHVDPHKLLPTGSIIGLPRNATVQVTMPGGVDDIPHPLHLHGHAFSVIRSTGTPNYNYENPVRRDTVNTGFEGDLVTIRFRTDNPGPWFLHCHIDSHLAAGFAIIFAEETNAASQLKPPTSWQELCPIYDELPEWDH</sequence>
<evidence type="ECO:0000256" key="11">
    <source>
        <dbReference type="ARBA" id="ARBA00023180"/>
    </source>
</evidence>
<accession>A0A8E2DMQ0</accession>
<keyword evidence="7" id="KW-0479">Metal-binding</keyword>
<feature type="domain" description="Plastocyanin-like" evidence="15">
    <location>
        <begin position="27"/>
        <end position="146"/>
    </location>
</feature>
<dbReference type="AlphaFoldDB" id="A0A8E2DMQ0"/>